<dbReference type="OrthoDB" id="10018046at2"/>
<gene>
    <name evidence="1" type="ORF">SAMN05444349_11886</name>
</gene>
<reference evidence="1 2" key="1">
    <citation type="submission" date="2016-11" db="EMBL/GenBank/DDBJ databases">
        <authorList>
            <person name="Jaros S."/>
            <person name="Januszkiewicz K."/>
            <person name="Wedrychowicz H."/>
        </authorList>
    </citation>
    <scope>NUCLEOTIDE SEQUENCE [LARGE SCALE GENOMIC DNA]</scope>
    <source>
        <strain evidence="1 2">DSM 26883</strain>
    </source>
</reference>
<keyword evidence="2" id="KW-1185">Reference proteome</keyword>
<organism evidence="1 2">
    <name type="scientific">Bacteroides faecichinchillae</name>
    <dbReference type="NCBI Taxonomy" id="871325"/>
    <lineage>
        <taxon>Bacteria</taxon>
        <taxon>Pseudomonadati</taxon>
        <taxon>Bacteroidota</taxon>
        <taxon>Bacteroidia</taxon>
        <taxon>Bacteroidales</taxon>
        <taxon>Bacteroidaceae</taxon>
        <taxon>Bacteroides</taxon>
    </lineage>
</organism>
<proteinExistence type="predicted"/>
<evidence type="ECO:0000313" key="2">
    <source>
        <dbReference type="Proteomes" id="UP000184436"/>
    </source>
</evidence>
<name>A0A1M5BEF8_9BACE</name>
<accession>A0A1M5BEF8</accession>
<dbReference type="EMBL" id="FQVD01000018">
    <property type="protein sequence ID" value="SHF40795.1"/>
    <property type="molecule type" value="Genomic_DNA"/>
</dbReference>
<dbReference type="STRING" id="871325.SAMN05444349_11886"/>
<dbReference type="RefSeq" id="WP_073349901.1">
    <property type="nucleotide sequence ID" value="NZ_FQVD01000018.1"/>
</dbReference>
<sequence length="563" mass="63305">MEIRIKVNGEYLDGIESGSLKLNIASSSPYTFGESTKSYSATFKAPRSYVNDRIFFALLNFGLIERDEQYNVELTIGGVVLEETFKAKVTYSNGYYSINLSQKFVKASEVTSTIAKFSERGIYNSNQIAMTSAAELLKNAYGLDDYAQLPAIEGTPELNSAIMHKIHLGSTNELAGKTVSFEFRNVYQADNGEVQYLSGNTIYFDSTEIPNIAERYFPDEGYSVDFTIDYDTSVMILDFRGQTPPATLQLRWIGSNKSMSTWRLVSRDADDSHCKYQPNALLGGRIEWYGSGVGYAGIYYRPSPDVDPVRLDVVPPPDLTPSEAFSLTGTISDNVGDNQVFVNEDIGVTTGKDLLDNLCKANQWTWQLKIVEGKIVLNVKPILHSTVRDLISTGVHSLGEYIQDWSDYFISLETIEDSEGLGNFGRTTFGEWIRTIRVGKGLFTNLSELFSCSLPLPLNRATYPCTWAFSGPLDPFQGAAVQTDYFRSDTYLNNCIKYYRAFRGGVDVTIKAEIPYFLFMQLFREEGAYYFRQLNAWFYIRSVSDFDVVSGTCKIKMTKLTLK</sequence>
<dbReference type="AlphaFoldDB" id="A0A1M5BEF8"/>
<evidence type="ECO:0000313" key="1">
    <source>
        <dbReference type="EMBL" id="SHF40795.1"/>
    </source>
</evidence>
<protein>
    <submittedName>
        <fullName evidence="1">Uncharacterized protein</fullName>
    </submittedName>
</protein>
<dbReference type="Proteomes" id="UP000184436">
    <property type="component" value="Unassembled WGS sequence"/>
</dbReference>